<sequence length="136" mass="14759">MRSYLRGLPDLPPYIQRHGIPVDKVGDIIAADVQIVAVNRSTVEARVIAMRQGSYAGKNILLKPEVISSCDVFPRVGAVGTVVGSILSSTDQMLVIDPITGPSLPAENRDVEQQKAVRDLGAPLIFPKSEQQRSKR</sequence>
<dbReference type="RefSeq" id="WP_184019963.1">
    <property type="nucleotide sequence ID" value="NZ_JACIJC010000005.1"/>
</dbReference>
<comment type="caution">
    <text evidence="1">The sequence shown here is derived from an EMBL/GenBank/DDBJ whole genome shotgun (WGS) entry which is preliminary data.</text>
</comment>
<organism evidence="1 2">
    <name type="scientific">Sphingobium boeckii</name>
    <dbReference type="NCBI Taxonomy" id="1082345"/>
    <lineage>
        <taxon>Bacteria</taxon>
        <taxon>Pseudomonadati</taxon>
        <taxon>Pseudomonadota</taxon>
        <taxon>Alphaproteobacteria</taxon>
        <taxon>Sphingomonadales</taxon>
        <taxon>Sphingomonadaceae</taxon>
        <taxon>Sphingobium</taxon>
    </lineage>
</organism>
<proteinExistence type="predicted"/>
<dbReference type="AlphaFoldDB" id="A0A7W9AK50"/>
<evidence type="ECO:0000313" key="2">
    <source>
        <dbReference type="Proteomes" id="UP000549617"/>
    </source>
</evidence>
<protein>
    <submittedName>
        <fullName evidence="1">Uncharacterized protein</fullName>
    </submittedName>
</protein>
<reference evidence="1 2" key="1">
    <citation type="submission" date="2020-08" db="EMBL/GenBank/DDBJ databases">
        <title>Genomic Encyclopedia of Type Strains, Phase IV (KMG-IV): sequencing the most valuable type-strain genomes for metagenomic binning, comparative biology and taxonomic classification.</title>
        <authorList>
            <person name="Goeker M."/>
        </authorList>
    </citation>
    <scope>NUCLEOTIDE SEQUENCE [LARGE SCALE GENOMIC DNA]</scope>
    <source>
        <strain evidence="1 2">DSM 25079</strain>
    </source>
</reference>
<dbReference type="EMBL" id="JACIJC010000005">
    <property type="protein sequence ID" value="MBB5686951.1"/>
    <property type="molecule type" value="Genomic_DNA"/>
</dbReference>
<accession>A0A7W9AK50</accession>
<gene>
    <name evidence="1" type="ORF">FHS49_002979</name>
</gene>
<evidence type="ECO:0000313" key="1">
    <source>
        <dbReference type="EMBL" id="MBB5686951.1"/>
    </source>
</evidence>
<dbReference type="Proteomes" id="UP000549617">
    <property type="component" value="Unassembled WGS sequence"/>
</dbReference>
<keyword evidence="2" id="KW-1185">Reference proteome</keyword>
<name>A0A7W9AK50_9SPHN</name>